<organism evidence="1 2">
    <name type="scientific">Arachis hypogaea</name>
    <name type="common">Peanut</name>
    <dbReference type="NCBI Taxonomy" id="3818"/>
    <lineage>
        <taxon>Eukaryota</taxon>
        <taxon>Viridiplantae</taxon>
        <taxon>Streptophyta</taxon>
        <taxon>Embryophyta</taxon>
        <taxon>Tracheophyta</taxon>
        <taxon>Spermatophyta</taxon>
        <taxon>Magnoliopsida</taxon>
        <taxon>eudicotyledons</taxon>
        <taxon>Gunneridae</taxon>
        <taxon>Pentapetalae</taxon>
        <taxon>rosids</taxon>
        <taxon>fabids</taxon>
        <taxon>Fabales</taxon>
        <taxon>Fabaceae</taxon>
        <taxon>Papilionoideae</taxon>
        <taxon>50 kb inversion clade</taxon>
        <taxon>dalbergioids sensu lato</taxon>
        <taxon>Dalbergieae</taxon>
        <taxon>Pterocarpus clade</taxon>
        <taxon>Arachis</taxon>
    </lineage>
</organism>
<evidence type="ECO:0000313" key="2">
    <source>
        <dbReference type="Proteomes" id="UP000289738"/>
    </source>
</evidence>
<comment type="caution">
    <text evidence="1">The sequence shown here is derived from an EMBL/GenBank/DDBJ whole genome shotgun (WGS) entry which is preliminary data.</text>
</comment>
<sequence length="160" mass="17637">MGINILKAHGKSARDGFLMNGFPLNTGRAAQGMPLKVAPAKIACLDFNLQKTKMQLGVQGSPGIEDSDKSEAHLTSAAASVEVNVLLLHDLVAIPDLVNKADVESMERNGYENPSLPTVPETHYVETASHRFHHHLFWILACEQEKKFHSRVLHMTLAYL</sequence>
<keyword evidence="2" id="KW-1185">Reference proteome</keyword>
<gene>
    <name evidence="1" type="ORF">Ahy_B07g087371</name>
</gene>
<dbReference type="SUPFAM" id="SSF52029">
    <property type="entry name" value="GroEL apical domain-like"/>
    <property type="match status" value="1"/>
</dbReference>
<dbReference type="EMBL" id="SDMP01000017">
    <property type="protein sequence ID" value="RYQ99428.1"/>
    <property type="molecule type" value="Genomic_DNA"/>
</dbReference>
<accession>A0A444YBU2</accession>
<evidence type="ECO:0000313" key="1">
    <source>
        <dbReference type="EMBL" id="RYQ99428.1"/>
    </source>
</evidence>
<dbReference type="InterPro" id="IPR027409">
    <property type="entry name" value="GroEL-like_apical_dom_sf"/>
</dbReference>
<dbReference type="AlphaFoldDB" id="A0A444YBU2"/>
<proteinExistence type="predicted"/>
<reference evidence="1 2" key="1">
    <citation type="submission" date="2019-01" db="EMBL/GenBank/DDBJ databases">
        <title>Sequencing of cultivated peanut Arachis hypogaea provides insights into genome evolution and oil improvement.</title>
        <authorList>
            <person name="Chen X."/>
        </authorList>
    </citation>
    <scope>NUCLEOTIDE SEQUENCE [LARGE SCALE GENOMIC DNA]</scope>
    <source>
        <strain evidence="2">cv. Fuhuasheng</strain>
        <tissue evidence="1">Leaves</tissue>
    </source>
</reference>
<name>A0A444YBU2_ARAHY</name>
<dbReference type="Proteomes" id="UP000289738">
    <property type="component" value="Chromosome B07"/>
</dbReference>
<protein>
    <submittedName>
        <fullName evidence="1">Uncharacterized protein</fullName>
    </submittedName>
</protein>